<keyword evidence="1 2" id="KW-0271">Exosome</keyword>
<reference evidence="4 5" key="1">
    <citation type="journal article" date="2017" name="BMC Genomics">
        <title>Genomic analysis of methanogenic archaea reveals a shift towards energy conservation.</title>
        <authorList>
            <person name="Gilmore S.P."/>
            <person name="Henske J.K."/>
            <person name="Sexton J.A."/>
            <person name="Solomon K.V."/>
            <person name="Seppala S."/>
            <person name="Yoo J.I."/>
            <person name="Huyett L.M."/>
            <person name="Pressman A."/>
            <person name="Cogan J.Z."/>
            <person name="Kivenson V."/>
            <person name="Peng X."/>
            <person name="Tan Y."/>
            <person name="Valentine D.L."/>
            <person name="O'Malley M.A."/>
        </authorList>
    </citation>
    <scope>NUCLEOTIDE SEQUENCE [LARGE SCALE GENOMIC DNA]</scope>
    <source>
        <strain evidence="4 5">M.o.H.</strain>
    </source>
</reference>
<dbReference type="InterPro" id="IPR025721">
    <property type="entry name" value="Exosome_cplx_N_dom"/>
</dbReference>
<protein>
    <recommendedName>
        <fullName evidence="2">Exosome complex component Csl4</fullName>
    </recommendedName>
</protein>
<dbReference type="GO" id="GO:0006401">
    <property type="term" value="P:RNA catabolic process"/>
    <property type="evidence" value="ECO:0007669"/>
    <property type="project" value="UniProtKB-UniRule"/>
</dbReference>
<dbReference type="SUPFAM" id="SSF50249">
    <property type="entry name" value="Nucleic acid-binding proteins"/>
    <property type="match status" value="1"/>
</dbReference>
<dbReference type="Gene3D" id="2.20.70.10">
    <property type="match status" value="1"/>
</dbReference>
<dbReference type="InterPro" id="IPR030850">
    <property type="entry name" value="Exosome_Csl4_arc"/>
</dbReference>
<proteinExistence type="inferred from homology"/>
<comment type="similarity">
    <text evidence="2">Belongs to the CSL4 family.</text>
</comment>
<dbReference type="Proteomes" id="UP000217784">
    <property type="component" value="Unassembled WGS sequence"/>
</dbReference>
<sequence>MKAKSGDFVLPGDVLGVTEEFVPSEWTYEEDGEIKSLVVGKVSIDEKNKKISIIPKTGTPAPVEVGKTIVGQITEVRGQRASVKIEKIKGIDRELTTSFVGGIHISQAQKGYLSKLTEAFRIGDIVEAKVTKVIGLDNVDLTTANEELGVLKAMCTKCRHYMVKTDKEVVCLNCGRKERRKLAAQYKG</sequence>
<dbReference type="GO" id="GO:0008270">
    <property type="term" value="F:zinc ion binding"/>
    <property type="evidence" value="ECO:0007669"/>
    <property type="project" value="UniProtKB-UniRule"/>
</dbReference>
<feature type="binding site" evidence="2">
    <location>
        <position position="158"/>
    </location>
    <ligand>
        <name>Zn(2+)</name>
        <dbReference type="ChEBI" id="CHEBI:29105"/>
    </ligand>
</feature>
<dbReference type="PROSITE" id="PS50126">
    <property type="entry name" value="S1"/>
    <property type="match status" value="1"/>
</dbReference>
<keyword evidence="2" id="KW-0963">Cytoplasm</keyword>
<evidence type="ECO:0000313" key="5">
    <source>
        <dbReference type="Proteomes" id="UP000217784"/>
    </source>
</evidence>
<dbReference type="Pfam" id="PF14382">
    <property type="entry name" value="ECR1_N"/>
    <property type="match status" value="1"/>
</dbReference>
<feature type="binding site" evidence="2">
    <location>
        <position position="171"/>
    </location>
    <ligand>
        <name>Zn(2+)</name>
        <dbReference type="ChEBI" id="CHEBI:29105"/>
    </ligand>
</feature>
<dbReference type="SUPFAM" id="SSF110324">
    <property type="entry name" value="Ribosomal L27 protein-like"/>
    <property type="match status" value="1"/>
</dbReference>
<dbReference type="PANTHER" id="PTHR12686:SF8">
    <property type="entry name" value="EXOSOME COMPLEX COMPONENT CSL4"/>
    <property type="match status" value="1"/>
</dbReference>
<dbReference type="HAMAP" id="MF_00975">
    <property type="entry name" value="Exosome_Csl4"/>
    <property type="match status" value="1"/>
</dbReference>
<dbReference type="InterPro" id="IPR039771">
    <property type="entry name" value="Csl4"/>
</dbReference>
<feature type="binding site" evidence="2">
    <location>
        <position position="155"/>
    </location>
    <ligand>
        <name>Zn(2+)</name>
        <dbReference type="ChEBI" id="CHEBI:29105"/>
    </ligand>
</feature>
<gene>
    <name evidence="2" type="primary">csl4</name>
    <name evidence="4" type="ORF">ASJ80_11475</name>
</gene>
<dbReference type="GO" id="GO:0000178">
    <property type="term" value="C:exosome (RNase complex)"/>
    <property type="evidence" value="ECO:0007669"/>
    <property type="project" value="UniProtKB-KW"/>
</dbReference>
<keyword evidence="5" id="KW-1185">Reference proteome</keyword>
<dbReference type="InterPro" id="IPR003029">
    <property type="entry name" value="S1_domain"/>
</dbReference>
<organism evidence="4 5">
    <name type="scientific">Methanobacterium bryantii</name>
    <dbReference type="NCBI Taxonomy" id="2161"/>
    <lineage>
        <taxon>Archaea</taxon>
        <taxon>Methanobacteriati</taxon>
        <taxon>Methanobacteriota</taxon>
        <taxon>Methanomada group</taxon>
        <taxon>Methanobacteria</taxon>
        <taxon>Methanobacteriales</taxon>
        <taxon>Methanobacteriaceae</taxon>
        <taxon>Methanobacterium</taxon>
    </lineage>
</organism>
<dbReference type="InterPro" id="IPR012340">
    <property type="entry name" value="NA-bd_OB-fold"/>
</dbReference>
<evidence type="ECO:0000256" key="1">
    <source>
        <dbReference type="ARBA" id="ARBA00022835"/>
    </source>
</evidence>
<evidence type="ECO:0000256" key="2">
    <source>
        <dbReference type="HAMAP-Rule" id="MF_00975"/>
    </source>
</evidence>
<dbReference type="OrthoDB" id="6768at2157"/>
<evidence type="ECO:0000259" key="3">
    <source>
        <dbReference type="PROSITE" id="PS50126"/>
    </source>
</evidence>
<keyword evidence="2" id="KW-0862">Zinc</keyword>
<name>A0A2A2H629_METBR</name>
<feature type="binding site" evidence="2">
    <location>
        <position position="174"/>
    </location>
    <ligand>
        <name>Zn(2+)</name>
        <dbReference type="ChEBI" id="CHEBI:29105"/>
    </ligand>
</feature>
<dbReference type="AlphaFoldDB" id="A0A2A2H629"/>
<evidence type="ECO:0000313" key="4">
    <source>
        <dbReference type="EMBL" id="PAV04921.1"/>
    </source>
</evidence>
<dbReference type="EMBL" id="LMVM01000012">
    <property type="protein sequence ID" value="PAV04921.1"/>
    <property type="molecule type" value="Genomic_DNA"/>
</dbReference>
<accession>A0A2A2H629</accession>
<dbReference type="RefSeq" id="WP_069584342.1">
    <property type="nucleotide sequence ID" value="NZ_LMVM01000012.1"/>
</dbReference>
<feature type="domain" description="S1 motif" evidence="3">
    <location>
        <begin position="66"/>
        <end position="144"/>
    </location>
</feature>
<dbReference type="SMART" id="SM00316">
    <property type="entry name" value="S1"/>
    <property type="match status" value="1"/>
</dbReference>
<dbReference type="GO" id="GO:0006396">
    <property type="term" value="P:RNA processing"/>
    <property type="evidence" value="ECO:0007669"/>
    <property type="project" value="InterPro"/>
</dbReference>
<dbReference type="Gene3D" id="2.40.50.140">
    <property type="entry name" value="Nucleic acid-binding proteins"/>
    <property type="match status" value="1"/>
</dbReference>
<dbReference type="PANTHER" id="PTHR12686">
    <property type="entry name" value="3'-5' EXORIBONUCLEASE CSL4-RELATED"/>
    <property type="match status" value="1"/>
</dbReference>
<comment type="subunit">
    <text evidence="2">Component of the archaeal exosome complex. Forms a trimer of Rrp4 and/or Csl4 subunits. The trimer associates with an hexameric ring-like arrangement composed of 3 Rrp41-Rrp42 heterodimers. Interacts with DnaG.</text>
</comment>
<dbReference type="NCBIfam" id="NF034126">
    <property type="entry name" value="PRK09521.1"/>
    <property type="match status" value="1"/>
</dbReference>
<dbReference type="GO" id="GO:0005737">
    <property type="term" value="C:cytoplasm"/>
    <property type="evidence" value="ECO:0007669"/>
    <property type="project" value="UniProtKB-SubCell"/>
</dbReference>
<comment type="function">
    <text evidence="2">Non-catalytic component of the exosome, which is a complex involved in RNA degradation. Increases the RNA binding and the efficiency of RNA degradation. Helpful for the interaction of the exosome with A-poor RNAs.</text>
</comment>
<comment type="subcellular location">
    <subcellularLocation>
        <location evidence="2">Cytoplasm</location>
    </subcellularLocation>
</comment>
<keyword evidence="2" id="KW-0479">Metal-binding</keyword>
<comment type="caution">
    <text evidence="4">The sequence shown here is derived from an EMBL/GenBank/DDBJ whole genome shotgun (WGS) entry which is preliminary data.</text>
</comment>
<dbReference type="Gene3D" id="2.40.50.100">
    <property type="match status" value="1"/>
</dbReference>
<dbReference type="GO" id="GO:0003676">
    <property type="term" value="F:nucleic acid binding"/>
    <property type="evidence" value="ECO:0007669"/>
    <property type="project" value="InterPro"/>
</dbReference>